<gene>
    <name evidence="2" type="ORF">BO86DRAFT_385369</name>
</gene>
<accession>A0A8T8XEQ0</accession>
<dbReference type="AlphaFoldDB" id="A0A8T8XEQ0"/>
<evidence type="ECO:0000313" key="2">
    <source>
        <dbReference type="EMBL" id="RAH86521.1"/>
    </source>
</evidence>
<reference evidence="2 3" key="1">
    <citation type="submission" date="2018-02" db="EMBL/GenBank/DDBJ databases">
        <title>The genomes of Aspergillus section Nigri reveals drivers in fungal speciation.</title>
        <authorList>
            <consortium name="DOE Joint Genome Institute"/>
            <person name="Vesth T.C."/>
            <person name="Nybo J."/>
            <person name="Theobald S."/>
            <person name="Brandl J."/>
            <person name="Frisvad J.C."/>
            <person name="Nielsen K.F."/>
            <person name="Lyhne E.K."/>
            <person name="Kogle M.E."/>
            <person name="Kuo A."/>
            <person name="Riley R."/>
            <person name="Clum A."/>
            <person name="Nolan M."/>
            <person name="Lipzen A."/>
            <person name="Salamov A."/>
            <person name="Henrissat B."/>
            <person name="Wiebenga A."/>
            <person name="De vries R.P."/>
            <person name="Grigoriev I.V."/>
            <person name="Mortensen U.H."/>
            <person name="Andersen M.R."/>
            <person name="Baker S.E."/>
        </authorList>
    </citation>
    <scope>NUCLEOTIDE SEQUENCE [LARGE SCALE GENOMIC DNA]</scope>
    <source>
        <strain evidence="2 3">CBS 114.51</strain>
    </source>
</reference>
<feature type="compositionally biased region" description="Polar residues" evidence="1">
    <location>
        <begin position="1"/>
        <end position="17"/>
    </location>
</feature>
<proteinExistence type="predicted"/>
<evidence type="ECO:0000313" key="3">
    <source>
        <dbReference type="Proteomes" id="UP000249497"/>
    </source>
</evidence>
<feature type="region of interest" description="Disordered" evidence="1">
    <location>
        <begin position="1"/>
        <end position="66"/>
    </location>
</feature>
<sequence length="116" mass="13803">MDQQVVSQESCNSSDSKPSMETKVNKKSFEKFFRVDSRRSREREERKDRVERLRGERGERQSPRRKAMIKERLVREEKEWGWQGRTSPDRRSLDSELTTTSIPTSRVGIEEVRKSN</sequence>
<protein>
    <submittedName>
        <fullName evidence="2">Uncharacterized protein</fullName>
    </submittedName>
</protein>
<dbReference type="RefSeq" id="XP_025532415.1">
    <property type="nucleotide sequence ID" value="XM_025671091.1"/>
</dbReference>
<feature type="region of interest" description="Disordered" evidence="1">
    <location>
        <begin position="78"/>
        <end position="116"/>
    </location>
</feature>
<evidence type="ECO:0000256" key="1">
    <source>
        <dbReference type="SAM" id="MobiDB-lite"/>
    </source>
</evidence>
<dbReference type="Proteomes" id="UP000249497">
    <property type="component" value="Unassembled WGS sequence"/>
</dbReference>
<dbReference type="GeneID" id="37174783"/>
<keyword evidence="3" id="KW-1185">Reference proteome</keyword>
<feature type="compositionally biased region" description="Polar residues" evidence="1">
    <location>
        <begin position="95"/>
        <end position="104"/>
    </location>
</feature>
<organism evidence="2 3">
    <name type="scientific">Aspergillus japonicus CBS 114.51</name>
    <dbReference type="NCBI Taxonomy" id="1448312"/>
    <lineage>
        <taxon>Eukaryota</taxon>
        <taxon>Fungi</taxon>
        <taxon>Dikarya</taxon>
        <taxon>Ascomycota</taxon>
        <taxon>Pezizomycotina</taxon>
        <taxon>Eurotiomycetes</taxon>
        <taxon>Eurotiomycetidae</taxon>
        <taxon>Eurotiales</taxon>
        <taxon>Aspergillaceae</taxon>
        <taxon>Aspergillus</taxon>
        <taxon>Aspergillus subgen. Circumdati</taxon>
    </lineage>
</organism>
<feature type="compositionally biased region" description="Basic and acidic residues" evidence="1">
    <location>
        <begin position="18"/>
        <end position="66"/>
    </location>
</feature>
<name>A0A8T8XEQ0_ASPJA</name>
<dbReference type="EMBL" id="KZ824772">
    <property type="protein sequence ID" value="RAH86521.1"/>
    <property type="molecule type" value="Genomic_DNA"/>
</dbReference>